<dbReference type="AlphaFoldDB" id="A0A7W8HM01"/>
<comment type="caution">
    <text evidence="3">The sequence shown here is derived from an EMBL/GenBank/DDBJ whole genome shotgun (WGS) entry which is preliminary data.</text>
</comment>
<dbReference type="Proteomes" id="UP000532440">
    <property type="component" value="Unassembled WGS sequence"/>
</dbReference>
<organism evidence="3 4">
    <name type="scientific">Quisquiliibacterium transsilvanicum</name>
    <dbReference type="NCBI Taxonomy" id="1549638"/>
    <lineage>
        <taxon>Bacteria</taxon>
        <taxon>Pseudomonadati</taxon>
        <taxon>Pseudomonadota</taxon>
        <taxon>Betaproteobacteria</taxon>
        <taxon>Burkholderiales</taxon>
        <taxon>Burkholderiaceae</taxon>
        <taxon>Quisquiliibacterium</taxon>
    </lineage>
</organism>
<evidence type="ECO:0008006" key="5">
    <source>
        <dbReference type="Google" id="ProtNLM"/>
    </source>
</evidence>
<protein>
    <recommendedName>
        <fullName evidence="5">Glycine-zipper-containing OmpA-like membrane domain-containing protein</fullName>
    </recommendedName>
</protein>
<feature type="compositionally biased region" description="Low complexity" evidence="1">
    <location>
        <begin position="148"/>
        <end position="163"/>
    </location>
</feature>
<feature type="signal peptide" evidence="2">
    <location>
        <begin position="1"/>
        <end position="20"/>
    </location>
</feature>
<dbReference type="RefSeq" id="WP_183970308.1">
    <property type="nucleotide sequence ID" value="NZ_BAABEW010000020.1"/>
</dbReference>
<gene>
    <name evidence="3" type="ORF">HNQ70_003593</name>
</gene>
<evidence type="ECO:0000313" key="3">
    <source>
        <dbReference type="EMBL" id="MBB5273563.1"/>
    </source>
</evidence>
<sequence length="182" mass="18153">MNSNTRLRALGALGALATLAACSSIPEGPSMLVLPGTGRTFQQFQADDAMCRQYALRQSGGSPQQAADASGVRSAALATAVGAIAGAAVDGSRGAAVGAGSGLVLGTMSGTGSGQASGSALQRRYDHAYVQCMYAQGHRVPVSGQLGGQSYRSSSSQYYQSGPAVPPPAGIPPPPPPGIYGR</sequence>
<evidence type="ECO:0000256" key="2">
    <source>
        <dbReference type="SAM" id="SignalP"/>
    </source>
</evidence>
<evidence type="ECO:0000256" key="1">
    <source>
        <dbReference type="SAM" id="MobiDB-lite"/>
    </source>
</evidence>
<feature type="compositionally biased region" description="Pro residues" evidence="1">
    <location>
        <begin position="164"/>
        <end position="182"/>
    </location>
</feature>
<reference evidence="3 4" key="1">
    <citation type="submission" date="2020-08" db="EMBL/GenBank/DDBJ databases">
        <title>Genomic Encyclopedia of Type Strains, Phase IV (KMG-IV): sequencing the most valuable type-strain genomes for metagenomic binning, comparative biology and taxonomic classification.</title>
        <authorList>
            <person name="Goeker M."/>
        </authorList>
    </citation>
    <scope>NUCLEOTIDE SEQUENCE [LARGE SCALE GENOMIC DNA]</scope>
    <source>
        <strain evidence="3 4">DSM 29781</strain>
    </source>
</reference>
<feature type="region of interest" description="Disordered" evidence="1">
    <location>
        <begin position="145"/>
        <end position="182"/>
    </location>
</feature>
<name>A0A7W8HM01_9BURK</name>
<dbReference type="PROSITE" id="PS51257">
    <property type="entry name" value="PROKAR_LIPOPROTEIN"/>
    <property type="match status" value="1"/>
</dbReference>
<accession>A0A7W8HM01</accession>
<keyword evidence="4" id="KW-1185">Reference proteome</keyword>
<dbReference type="EMBL" id="JACHGB010000007">
    <property type="protein sequence ID" value="MBB5273563.1"/>
    <property type="molecule type" value="Genomic_DNA"/>
</dbReference>
<proteinExistence type="predicted"/>
<evidence type="ECO:0000313" key="4">
    <source>
        <dbReference type="Proteomes" id="UP000532440"/>
    </source>
</evidence>
<feature type="chain" id="PRO_5030510924" description="Glycine-zipper-containing OmpA-like membrane domain-containing protein" evidence="2">
    <location>
        <begin position="21"/>
        <end position="182"/>
    </location>
</feature>
<keyword evidence="2" id="KW-0732">Signal</keyword>